<proteinExistence type="predicted"/>
<gene>
    <name evidence="1" type="ORF">Vadar_003363</name>
</gene>
<organism evidence="1 2">
    <name type="scientific">Vaccinium darrowii</name>
    <dbReference type="NCBI Taxonomy" id="229202"/>
    <lineage>
        <taxon>Eukaryota</taxon>
        <taxon>Viridiplantae</taxon>
        <taxon>Streptophyta</taxon>
        <taxon>Embryophyta</taxon>
        <taxon>Tracheophyta</taxon>
        <taxon>Spermatophyta</taxon>
        <taxon>Magnoliopsida</taxon>
        <taxon>eudicotyledons</taxon>
        <taxon>Gunneridae</taxon>
        <taxon>Pentapetalae</taxon>
        <taxon>asterids</taxon>
        <taxon>Ericales</taxon>
        <taxon>Ericaceae</taxon>
        <taxon>Vaccinioideae</taxon>
        <taxon>Vaccinieae</taxon>
        <taxon>Vaccinium</taxon>
    </lineage>
</organism>
<evidence type="ECO:0000313" key="2">
    <source>
        <dbReference type="Proteomes" id="UP000828048"/>
    </source>
</evidence>
<protein>
    <submittedName>
        <fullName evidence="1">Uncharacterized protein</fullName>
    </submittedName>
</protein>
<dbReference type="Proteomes" id="UP000828048">
    <property type="component" value="Chromosome 5"/>
</dbReference>
<sequence length="106" mass="11887">MGWLFSPTNYMVELVPAKQHSANGRTTVSGKACLGEEFYKILSAKSVSAEEILNSPRLKTEHNAREAAKRLEAAVASWKERIWNKLVVNLQFERHGPFEGSNIRTG</sequence>
<accession>A0ACB7XX14</accession>
<name>A0ACB7XX14_9ERIC</name>
<keyword evidence="2" id="KW-1185">Reference proteome</keyword>
<comment type="caution">
    <text evidence="1">The sequence shown here is derived from an EMBL/GenBank/DDBJ whole genome shotgun (WGS) entry which is preliminary data.</text>
</comment>
<dbReference type="EMBL" id="CM037155">
    <property type="protein sequence ID" value="KAH7845542.1"/>
    <property type="molecule type" value="Genomic_DNA"/>
</dbReference>
<evidence type="ECO:0000313" key="1">
    <source>
        <dbReference type="EMBL" id="KAH7845542.1"/>
    </source>
</evidence>
<reference evidence="1 2" key="1">
    <citation type="journal article" date="2021" name="Hortic Res">
        <title>High-quality reference genome and annotation aids understanding of berry development for evergreen blueberry (Vaccinium darrowii).</title>
        <authorList>
            <person name="Yu J."/>
            <person name="Hulse-Kemp A.M."/>
            <person name="Babiker E."/>
            <person name="Staton M."/>
        </authorList>
    </citation>
    <scope>NUCLEOTIDE SEQUENCE [LARGE SCALE GENOMIC DNA]</scope>
    <source>
        <strain evidence="2">cv. NJ 8807/NJ 8810</strain>
        <tissue evidence="1">Young leaf</tissue>
    </source>
</reference>